<dbReference type="Proteomes" id="UP000323426">
    <property type="component" value="Unassembled WGS sequence"/>
</dbReference>
<dbReference type="InterPro" id="IPR009057">
    <property type="entry name" value="Homeodomain-like_sf"/>
</dbReference>
<proteinExistence type="predicted"/>
<evidence type="ECO:0000313" key="1">
    <source>
        <dbReference type="EMBL" id="KAA5548815.1"/>
    </source>
</evidence>
<accession>A0A5M6DTQ8</accession>
<dbReference type="SUPFAM" id="SSF46689">
    <property type="entry name" value="Homeodomain-like"/>
    <property type="match status" value="1"/>
</dbReference>
<dbReference type="AlphaFoldDB" id="A0A5M6DTQ8"/>
<name>A0A5M6DTQ8_9BACT</name>
<evidence type="ECO:0000313" key="2">
    <source>
        <dbReference type="Proteomes" id="UP000323426"/>
    </source>
</evidence>
<protein>
    <submittedName>
        <fullName evidence="1">Helix-turn-helix domain-containing protein</fullName>
    </submittedName>
</protein>
<comment type="caution">
    <text evidence="1">The sequence shown here is derived from an EMBL/GenBank/DDBJ whole genome shotgun (WGS) entry which is preliminary data.</text>
</comment>
<dbReference type="Pfam" id="PF13565">
    <property type="entry name" value="HTH_32"/>
    <property type="match status" value="1"/>
</dbReference>
<organism evidence="1 2">
    <name type="scientific">Adhaeribacter rhizoryzae</name>
    <dbReference type="NCBI Taxonomy" id="2607907"/>
    <lineage>
        <taxon>Bacteria</taxon>
        <taxon>Pseudomonadati</taxon>
        <taxon>Bacteroidota</taxon>
        <taxon>Cytophagia</taxon>
        <taxon>Cytophagales</taxon>
        <taxon>Hymenobacteraceae</taxon>
        <taxon>Adhaeribacter</taxon>
    </lineage>
</organism>
<dbReference type="EMBL" id="VWSF01000002">
    <property type="protein sequence ID" value="KAA5548815.1"/>
    <property type="molecule type" value="Genomic_DNA"/>
</dbReference>
<sequence length="144" mass="15667">MSKLKAKIQLSAAEVARLQLLVHKGKHSVRKIKRAQILLQLHDGKKHISVAEAVGVSLATVYNIHDRYLAGQLNALEEKARAGQPRKVTPSVEAAVTRIAGSESPEGKARWTVSLINARMVELGHALNDETVRLILKKASLSLG</sequence>
<reference evidence="1 2" key="1">
    <citation type="submission" date="2019-09" db="EMBL/GenBank/DDBJ databases">
        <title>Genome sequence and assembly of Adhaeribacter sp.</title>
        <authorList>
            <person name="Chhetri G."/>
        </authorList>
    </citation>
    <scope>NUCLEOTIDE SEQUENCE [LARGE SCALE GENOMIC DNA]</scope>
    <source>
        <strain evidence="1 2">DK36</strain>
    </source>
</reference>
<dbReference type="RefSeq" id="WP_150087142.1">
    <property type="nucleotide sequence ID" value="NZ_VWSF01000002.1"/>
</dbReference>
<keyword evidence="2" id="KW-1185">Reference proteome</keyword>
<gene>
    <name evidence="1" type="ORF">F0145_04690</name>
</gene>